<comment type="subunit">
    <text evidence="8">Heterodimer composed of 2 chains; the small (or glutamine) chain promotes the hydrolysis of glutamine to ammonia, which is used by the large (or ammonia) chain to synthesize carbamoyl phosphate.</text>
</comment>
<organism evidence="14 15">
    <name type="scientific">Synchytrium endobioticum</name>
    <dbReference type="NCBI Taxonomy" id="286115"/>
    <lineage>
        <taxon>Eukaryota</taxon>
        <taxon>Fungi</taxon>
        <taxon>Fungi incertae sedis</taxon>
        <taxon>Chytridiomycota</taxon>
        <taxon>Chytridiomycota incertae sedis</taxon>
        <taxon>Chytridiomycetes</taxon>
        <taxon>Synchytriales</taxon>
        <taxon>Synchytriaceae</taxon>
        <taxon>Synchytrium</taxon>
    </lineage>
</organism>
<evidence type="ECO:0000256" key="9">
    <source>
        <dbReference type="ARBA" id="ARBA00044168"/>
    </source>
</evidence>
<evidence type="ECO:0000259" key="13">
    <source>
        <dbReference type="SMART" id="SM01097"/>
    </source>
</evidence>
<protein>
    <recommendedName>
        <fullName evidence="9">Carbamoyl phosphate synthase arginine-specific small chain</fullName>
        <ecNumber evidence="3">6.3.5.5</ecNumber>
    </recommendedName>
    <alternativeName>
        <fullName evidence="10">Arginine-specific carbamoyl phosphate synthetase, glutamine chain</fullName>
    </alternativeName>
</protein>
<name>A0A507DQA4_9FUNG</name>
<dbReference type="GO" id="GO:0006541">
    <property type="term" value="P:glutamine metabolic process"/>
    <property type="evidence" value="ECO:0007669"/>
    <property type="project" value="InterPro"/>
</dbReference>
<dbReference type="InterPro" id="IPR035686">
    <property type="entry name" value="CPSase_GATase1"/>
</dbReference>
<evidence type="ECO:0000313" key="15">
    <source>
        <dbReference type="Proteomes" id="UP000317494"/>
    </source>
</evidence>
<dbReference type="SMART" id="SM01097">
    <property type="entry name" value="CPSase_sm_chain"/>
    <property type="match status" value="1"/>
</dbReference>
<dbReference type="Pfam" id="PF00988">
    <property type="entry name" value="CPSase_sm_chain"/>
    <property type="match status" value="1"/>
</dbReference>
<dbReference type="Gene3D" id="3.50.30.20">
    <property type="entry name" value="Carbamoyl-phosphate synthase small subunit, N-terminal domain"/>
    <property type="match status" value="1"/>
</dbReference>
<keyword evidence="15" id="KW-1185">Reference proteome</keyword>
<dbReference type="SUPFAM" id="SSF52021">
    <property type="entry name" value="Carbamoyl phosphate synthetase, small subunit N-terminal domain"/>
    <property type="match status" value="1"/>
</dbReference>
<dbReference type="PRINTS" id="PR00099">
    <property type="entry name" value="CPSGATASE"/>
</dbReference>
<dbReference type="InterPro" id="IPR036480">
    <property type="entry name" value="CarbP_synth_ssu_N_sf"/>
</dbReference>
<comment type="catalytic activity">
    <reaction evidence="11">
        <text>hydrogencarbonate + L-glutamine + 2 ATP + H2O = carbamoyl phosphate + L-glutamate + 2 ADP + phosphate + 2 H(+)</text>
        <dbReference type="Rhea" id="RHEA:18633"/>
        <dbReference type="ChEBI" id="CHEBI:15377"/>
        <dbReference type="ChEBI" id="CHEBI:15378"/>
        <dbReference type="ChEBI" id="CHEBI:17544"/>
        <dbReference type="ChEBI" id="CHEBI:29985"/>
        <dbReference type="ChEBI" id="CHEBI:30616"/>
        <dbReference type="ChEBI" id="CHEBI:43474"/>
        <dbReference type="ChEBI" id="CHEBI:58228"/>
        <dbReference type="ChEBI" id="CHEBI:58359"/>
        <dbReference type="ChEBI" id="CHEBI:456216"/>
        <dbReference type="EC" id="6.3.5.5"/>
    </reaction>
</comment>
<sequence>MLGLLAGGDALRSGLVSAKTRQEKRQKGTAIHVGIRLHLITAGLCTITHSKRFPTTILLIKFTTIRTYTMLSSTTKLIFTAARQMPRRIIKPNHIRNLATLTSDNLSSMSPPTSTPKSEPPMLPATLTFKTGQIFKGTSFGAPLARPLTGEVVFTTSLVGYPESMTDPSYRGQILCFTQPLVGNYGVPGPVKDQYGLLKYFESDGIQVKGILVNDYATRYSHWNAVESLGTWCARHGVPAITGLDTRAITHILRDNGSTLGQIRVGCSPGPLKWQDPNVWNLAADVSVKDKVVFNSGGDVKIALIDCGVKQNIIRCLVKRGAEVTVVPWNHDVSAEPAYTYDGVFISNGPGDPRTLTKTVANLQKLFAHYSSSNNPMPIFGICMGNLVLGLAAGFPVYKLPFGNRGHNQPALDLFSGKCIITSQNHGYAIDVTKGNPAISAGWKPYFMNANDFSNEGLRHTVYPWQSVQFHPEAKGGPLDSEYLFENFLMDARAYKRARNAALIAELLEKQQSDSAPKAKF</sequence>
<proteinExistence type="inferred from homology"/>
<evidence type="ECO:0000256" key="1">
    <source>
        <dbReference type="ARBA" id="ARBA00005077"/>
    </source>
</evidence>
<dbReference type="CDD" id="cd01744">
    <property type="entry name" value="GATase1_CPSase"/>
    <property type="match status" value="1"/>
</dbReference>
<dbReference type="AlphaFoldDB" id="A0A507DQA4"/>
<comment type="catalytic activity">
    <reaction evidence="12">
        <text>L-glutamine + H2O = L-glutamate + NH4(+)</text>
        <dbReference type="Rhea" id="RHEA:15889"/>
        <dbReference type="ChEBI" id="CHEBI:15377"/>
        <dbReference type="ChEBI" id="CHEBI:28938"/>
        <dbReference type="ChEBI" id="CHEBI:29985"/>
        <dbReference type="ChEBI" id="CHEBI:58359"/>
    </reaction>
</comment>
<evidence type="ECO:0000256" key="10">
    <source>
        <dbReference type="ARBA" id="ARBA00044340"/>
    </source>
</evidence>
<dbReference type="PROSITE" id="PS51273">
    <property type="entry name" value="GATASE_TYPE_1"/>
    <property type="match status" value="1"/>
</dbReference>
<dbReference type="VEuPathDB" id="FungiDB:SeMB42_g00596"/>
<evidence type="ECO:0000313" key="14">
    <source>
        <dbReference type="EMBL" id="TPX53793.1"/>
    </source>
</evidence>
<gene>
    <name evidence="14" type="primary">SENM596</name>
    <name evidence="14" type="ORF">SeMB42_g00596</name>
</gene>
<dbReference type="STRING" id="286115.A0A507DQA4"/>
<evidence type="ECO:0000256" key="7">
    <source>
        <dbReference type="ARBA" id="ARBA00022962"/>
    </source>
</evidence>
<keyword evidence="6" id="KW-0067">ATP-binding</keyword>
<dbReference type="GO" id="GO:0004088">
    <property type="term" value="F:carbamoyl-phosphate synthase (glutamine-hydrolyzing) activity"/>
    <property type="evidence" value="ECO:0007669"/>
    <property type="project" value="UniProtKB-EC"/>
</dbReference>
<evidence type="ECO:0000256" key="2">
    <source>
        <dbReference type="ARBA" id="ARBA00007800"/>
    </source>
</evidence>
<dbReference type="FunFam" id="3.50.30.20:FF:000003">
    <property type="entry name" value="Carbamoyl-phosphate synthase arginine-specific small chain"/>
    <property type="match status" value="1"/>
</dbReference>
<evidence type="ECO:0000256" key="5">
    <source>
        <dbReference type="ARBA" id="ARBA00022741"/>
    </source>
</evidence>
<dbReference type="InterPro" id="IPR050472">
    <property type="entry name" value="Anth_synth/Amidotransfase"/>
</dbReference>
<keyword evidence="7" id="KW-0315">Glutamine amidotransferase</keyword>
<dbReference type="PRINTS" id="PR00096">
    <property type="entry name" value="GATASE"/>
</dbReference>
<dbReference type="Gene3D" id="3.40.50.880">
    <property type="match status" value="1"/>
</dbReference>
<evidence type="ECO:0000256" key="8">
    <source>
        <dbReference type="ARBA" id="ARBA00044031"/>
    </source>
</evidence>
<dbReference type="EMBL" id="QEAN01000012">
    <property type="protein sequence ID" value="TPX53793.1"/>
    <property type="molecule type" value="Genomic_DNA"/>
</dbReference>
<dbReference type="NCBIfam" id="NF009475">
    <property type="entry name" value="PRK12838.1"/>
    <property type="match status" value="1"/>
</dbReference>
<feature type="domain" description="Carbamoyl-phosphate synthase small subunit N-terminal" evidence="13">
    <location>
        <begin position="123"/>
        <end position="264"/>
    </location>
</feature>
<dbReference type="Pfam" id="PF00117">
    <property type="entry name" value="GATase"/>
    <property type="match status" value="1"/>
</dbReference>
<evidence type="ECO:0000256" key="3">
    <source>
        <dbReference type="ARBA" id="ARBA00012738"/>
    </source>
</evidence>
<evidence type="ECO:0000256" key="6">
    <source>
        <dbReference type="ARBA" id="ARBA00022840"/>
    </source>
</evidence>
<comment type="similarity">
    <text evidence="2">Belongs to the CarA family.</text>
</comment>
<dbReference type="HAMAP" id="MF_01209">
    <property type="entry name" value="CPSase_S_chain"/>
    <property type="match status" value="1"/>
</dbReference>
<evidence type="ECO:0000256" key="12">
    <source>
        <dbReference type="ARBA" id="ARBA00049285"/>
    </source>
</evidence>
<evidence type="ECO:0000256" key="11">
    <source>
        <dbReference type="ARBA" id="ARBA00048816"/>
    </source>
</evidence>
<dbReference type="GO" id="GO:0005524">
    <property type="term" value="F:ATP binding"/>
    <property type="evidence" value="ECO:0007669"/>
    <property type="project" value="UniProtKB-KW"/>
</dbReference>
<dbReference type="InterPro" id="IPR017926">
    <property type="entry name" value="GATASE"/>
</dbReference>
<dbReference type="GO" id="GO:0006207">
    <property type="term" value="P:'de novo' pyrimidine nucleobase biosynthetic process"/>
    <property type="evidence" value="ECO:0007669"/>
    <property type="project" value="InterPro"/>
</dbReference>
<evidence type="ECO:0000256" key="4">
    <source>
        <dbReference type="ARBA" id="ARBA00022598"/>
    </source>
</evidence>
<dbReference type="PANTHER" id="PTHR43418:SF7">
    <property type="entry name" value="CARBAMOYL-PHOSPHATE SYNTHASE SMALL CHAIN"/>
    <property type="match status" value="1"/>
</dbReference>
<reference evidence="14 15" key="1">
    <citation type="journal article" date="2019" name="Sci. Rep.">
        <title>Comparative genomics of chytrid fungi reveal insights into the obligate biotrophic and pathogenic lifestyle of Synchytrium endobioticum.</title>
        <authorList>
            <person name="van de Vossenberg B.T.L.H."/>
            <person name="Warris S."/>
            <person name="Nguyen H.D.T."/>
            <person name="van Gent-Pelzer M.P.E."/>
            <person name="Joly D.L."/>
            <person name="van de Geest H.C."/>
            <person name="Bonants P.J.M."/>
            <person name="Smith D.S."/>
            <person name="Levesque C.A."/>
            <person name="van der Lee T.A.J."/>
        </authorList>
    </citation>
    <scope>NUCLEOTIDE SEQUENCE [LARGE SCALE GENOMIC DNA]</scope>
    <source>
        <strain evidence="14 15">MB42</strain>
    </source>
</reference>
<accession>A0A507DQA4</accession>
<dbReference type="PANTHER" id="PTHR43418">
    <property type="entry name" value="MULTIFUNCTIONAL TRYPTOPHAN BIOSYNTHESIS PROTEIN-RELATED"/>
    <property type="match status" value="1"/>
</dbReference>
<dbReference type="SUPFAM" id="SSF52317">
    <property type="entry name" value="Class I glutamine amidotransferase-like"/>
    <property type="match status" value="1"/>
</dbReference>
<dbReference type="NCBIfam" id="TIGR01368">
    <property type="entry name" value="CPSaseIIsmall"/>
    <property type="match status" value="1"/>
</dbReference>
<comment type="pathway">
    <text evidence="1">Amino-acid biosynthesis; L-arginine biosynthesis; carbamoyl phosphate from bicarbonate: step 1/1.</text>
</comment>
<dbReference type="InterPro" id="IPR002474">
    <property type="entry name" value="CarbamoylP_synth_ssu_N"/>
</dbReference>
<keyword evidence="5" id="KW-0547">Nucleotide-binding</keyword>
<comment type="caution">
    <text evidence="14">The sequence shown here is derived from an EMBL/GenBank/DDBJ whole genome shotgun (WGS) entry which is preliminary data.</text>
</comment>
<dbReference type="InterPro" id="IPR029062">
    <property type="entry name" value="Class_I_gatase-like"/>
</dbReference>
<dbReference type="EC" id="6.3.5.5" evidence="3"/>
<dbReference type="InterPro" id="IPR006274">
    <property type="entry name" value="CarbamoylP_synth_ssu"/>
</dbReference>
<keyword evidence="4" id="KW-0436">Ligase</keyword>
<dbReference type="Proteomes" id="UP000317494">
    <property type="component" value="Unassembled WGS sequence"/>
</dbReference>